<dbReference type="OrthoDB" id="3428567at2"/>
<organism evidence="2 3">
    <name type="scientific">Actinomadura craniellae</name>
    <dbReference type="NCBI Taxonomy" id="2231787"/>
    <lineage>
        <taxon>Bacteria</taxon>
        <taxon>Bacillati</taxon>
        <taxon>Actinomycetota</taxon>
        <taxon>Actinomycetes</taxon>
        <taxon>Streptosporangiales</taxon>
        <taxon>Thermomonosporaceae</taxon>
        <taxon>Actinomadura</taxon>
    </lineage>
</organism>
<reference evidence="2 3" key="1">
    <citation type="submission" date="2018-06" db="EMBL/GenBank/DDBJ databases">
        <title>Actinomadura craniellae sp. nov. isolated from marine sponge Craniella sp.</title>
        <authorList>
            <person name="Li L."/>
            <person name="Xu Q.H."/>
            <person name="Lin H.W."/>
            <person name="Lu Y.H."/>
        </authorList>
    </citation>
    <scope>NUCLEOTIDE SEQUENCE [LARGE SCALE GENOMIC DNA]</scope>
    <source>
        <strain evidence="2 3">LHW63021</strain>
    </source>
</reference>
<protein>
    <submittedName>
        <fullName evidence="2">XRE family transcriptional regulator</fullName>
    </submittedName>
</protein>
<dbReference type="InterPro" id="IPR001387">
    <property type="entry name" value="Cro/C1-type_HTH"/>
</dbReference>
<accession>A0A365H7I6</accession>
<dbReference type="AlphaFoldDB" id="A0A365H7I6"/>
<name>A0A365H7I6_9ACTN</name>
<dbReference type="PROSITE" id="PS50943">
    <property type="entry name" value="HTH_CROC1"/>
    <property type="match status" value="1"/>
</dbReference>
<comment type="caution">
    <text evidence="2">The sequence shown here is derived from an EMBL/GenBank/DDBJ whole genome shotgun (WGS) entry which is preliminary data.</text>
</comment>
<dbReference type="EMBL" id="QLYX01000004">
    <property type="protein sequence ID" value="RAY15047.1"/>
    <property type="molecule type" value="Genomic_DNA"/>
</dbReference>
<sequence>MTSQIRAWERGDHFPRDYVATLAAVFGLDPDDLFPPEETAAGQLADTGPPAGRGVALDLVSAVTTDGPEADAAYVQGLRETSQALVRLDTLHGGDDVLPLALRVFRAGSHRLGTGAYRPGVQRDLEAAVGEAGEVAAWMAYDADQQPVSRQIIQEAMMLSRLAGDRHMELFQLSHLAMQSVYLHRPAEALRIALSLTDEALPPRISALFDIRRGRALAQLGDTAGADDAFARASVILADGIGPSDPYWTWWMTDAELMWHRGAAAADRGDWVRAATLLHASAEARATARRARYNDLTHLLNALVRARAWADAEPVIGEVAAHLGEVESTRTTNLLRRVVERIVRDGGASSTVADTAASLRGALAGP</sequence>
<dbReference type="Proteomes" id="UP000251891">
    <property type="component" value="Unassembled WGS sequence"/>
</dbReference>
<dbReference type="RefSeq" id="WP_111865299.1">
    <property type="nucleotide sequence ID" value="NZ_QLYX01000004.1"/>
</dbReference>
<feature type="domain" description="HTH cro/C1-type" evidence="1">
    <location>
        <begin position="3"/>
        <end position="33"/>
    </location>
</feature>
<evidence type="ECO:0000313" key="2">
    <source>
        <dbReference type="EMBL" id="RAY15047.1"/>
    </source>
</evidence>
<evidence type="ECO:0000313" key="3">
    <source>
        <dbReference type="Proteomes" id="UP000251891"/>
    </source>
</evidence>
<evidence type="ECO:0000259" key="1">
    <source>
        <dbReference type="PROSITE" id="PS50943"/>
    </source>
</evidence>
<keyword evidence="3" id="KW-1185">Reference proteome</keyword>
<proteinExistence type="predicted"/>
<gene>
    <name evidence="2" type="ORF">DPM19_09900</name>
</gene>